<keyword evidence="3" id="KW-0865">Zymogen</keyword>
<organism evidence="8 9">
    <name type="scientific">Luteimonas marina</name>
    <dbReference type="NCBI Taxonomy" id="488485"/>
    <lineage>
        <taxon>Bacteria</taxon>
        <taxon>Pseudomonadati</taxon>
        <taxon>Pseudomonadota</taxon>
        <taxon>Gammaproteobacteria</taxon>
        <taxon>Lysobacterales</taxon>
        <taxon>Lysobacteraceae</taxon>
        <taxon>Luteimonas</taxon>
    </lineage>
</organism>
<evidence type="ECO:0000256" key="4">
    <source>
        <dbReference type="ARBA" id="ARBA00038735"/>
    </source>
</evidence>
<dbReference type="PANTHER" id="PTHR34218">
    <property type="entry name" value="PEPTIDASE S45 PENICILLIN AMIDASE"/>
    <property type="match status" value="1"/>
</dbReference>
<evidence type="ECO:0000313" key="9">
    <source>
        <dbReference type="Proteomes" id="UP000319980"/>
    </source>
</evidence>
<dbReference type="InterPro" id="IPR029055">
    <property type="entry name" value="Ntn_hydrolases_N"/>
</dbReference>
<feature type="compositionally biased region" description="Pro residues" evidence="7">
    <location>
        <begin position="563"/>
        <end position="584"/>
    </location>
</feature>
<sequence length="892" mass="95610">MRKWLKRVLIAVLAMVALLALAVWWLLRGSLPALDGDIALAGLAAPVTIQRDALGVVTIDAANEADALRALGYVHAQERYFEMDLLRRTSAGELSGLFGAIALDLDKRHRVHRMRARVDAHLDAIAGDKLPQLQAYADGVNAGLSALRARPWPYLLLRQQPQPWQPADTALAGYAMYFDLQDAGNTRELALWKLQPHLPEALYALLTHPGSNWDAPLSGEAMGDARLPSADEVDLRKLPAPEQSDREDAEAVAFSSSRERGIGGSPAASVHGVALTPPPAPRAVPLSPAVRERGIGWSPAAGVQSVALTPPPAPLAVPLSPAVRERGIGWSPAATGYFPGSNNFAVSGALTADGRAIVADDMHLGLRAPNLWFRARLRWPDAAAPGGSVDVQGVTLPGLPAVIVGSNGHVAWGYTNSYGDYLDWALETPCAEARADAEGAGHPCTPVETRVELIQVAGAEPVEFEVRETRWGPILHELADGKVLSLRWTAQMPGSVNLGLMDFARVADLDAALALADRTAVPTQNLVIGDSGGNVAWRLLGPLPGRSEGCPTRDLVANATTPAPAPDQGPEPPSQGQPVEPCPPWRIDTAASPVLRSPDAARLWTANSRVVSIEDLARIGDGGYDLGARQRQIRDGLQAKDRFTERDLLAIQLDDRAILMTRWWELLRAQGADDASPALHALAAAASDWQGRASVDSAGYRIVRAWREAVHARLLDGLLAPARASMGEEFAMPWLQQFEGVAWPLLQQRPAHLLPRRFASWDALLEDAAKQVRDELAAQGPLRERTWGELNTAAICHPLAGAVPLGKRLLCMPADPLPGDSMMPRVQGPAFGASERMVVSPGREADGFMHMPGGQSGHPLSPFWGAGHDDWVHGRPTPFLPGPAIHSLTLRP</sequence>
<evidence type="ECO:0000256" key="3">
    <source>
        <dbReference type="ARBA" id="ARBA00023145"/>
    </source>
</evidence>
<feature type="binding site" evidence="6">
    <location>
        <position position="423"/>
    </location>
    <ligand>
        <name>Ca(2+)</name>
        <dbReference type="ChEBI" id="CHEBI:29108"/>
    </ligand>
</feature>
<dbReference type="InterPro" id="IPR002692">
    <property type="entry name" value="S45"/>
</dbReference>
<comment type="similarity">
    <text evidence="1">Belongs to the peptidase S45 family.</text>
</comment>
<dbReference type="Gene3D" id="1.10.439.10">
    <property type="entry name" value="Penicillin Amidohydrolase, domain 1"/>
    <property type="match status" value="1"/>
</dbReference>
<dbReference type="Proteomes" id="UP000319980">
    <property type="component" value="Unassembled WGS sequence"/>
</dbReference>
<dbReference type="GO" id="GO:0016811">
    <property type="term" value="F:hydrolase activity, acting on carbon-nitrogen (but not peptide) bonds, in linear amides"/>
    <property type="evidence" value="ECO:0007669"/>
    <property type="project" value="InterPro"/>
</dbReference>
<dbReference type="InterPro" id="IPR043146">
    <property type="entry name" value="Penicillin_amidase_N_B-knob"/>
</dbReference>
<reference evidence="8 9" key="1">
    <citation type="journal article" date="2008" name="Int. J. Syst. Evol. Microbiol.">
        <title>Luteimonas marina sp. nov., isolated from seawater.</title>
        <authorList>
            <person name="Baik K.S."/>
            <person name="Park S.C."/>
            <person name="Kim M.S."/>
            <person name="Kim E.M."/>
            <person name="Park C."/>
            <person name="Chun J."/>
            <person name="Seong C.N."/>
        </authorList>
    </citation>
    <scope>NUCLEOTIDE SEQUENCE [LARGE SCALE GENOMIC DNA]</scope>
    <source>
        <strain evidence="8 9">FR1330</strain>
    </source>
</reference>
<dbReference type="GO" id="GO:0017000">
    <property type="term" value="P:antibiotic biosynthetic process"/>
    <property type="evidence" value="ECO:0007669"/>
    <property type="project" value="InterPro"/>
</dbReference>
<dbReference type="Gene3D" id="2.30.120.10">
    <property type="match status" value="1"/>
</dbReference>
<evidence type="ECO:0000256" key="2">
    <source>
        <dbReference type="ARBA" id="ARBA00022801"/>
    </source>
</evidence>
<dbReference type="PIRSF" id="PIRSF001227">
    <property type="entry name" value="Pen_acylase"/>
    <property type="match status" value="1"/>
</dbReference>
<evidence type="ECO:0000256" key="6">
    <source>
        <dbReference type="PIRSR" id="PIRSR001227-2"/>
    </source>
</evidence>
<gene>
    <name evidence="8" type="ORF">FQY83_08620</name>
</gene>
<evidence type="ECO:0000256" key="1">
    <source>
        <dbReference type="ARBA" id="ARBA00006586"/>
    </source>
</evidence>
<dbReference type="Gene3D" id="3.60.20.10">
    <property type="entry name" value="Glutamine Phosphoribosylpyrophosphate, subunit 1, domain 1"/>
    <property type="match status" value="1"/>
</dbReference>
<protein>
    <submittedName>
        <fullName evidence="8">Penicillin acylase family protein</fullName>
    </submittedName>
</protein>
<keyword evidence="9" id="KW-1185">Reference proteome</keyword>
<evidence type="ECO:0000256" key="5">
    <source>
        <dbReference type="PIRSR" id="PIRSR001227-1"/>
    </source>
</evidence>
<dbReference type="EMBL" id="VOHK01000003">
    <property type="protein sequence ID" value="TWT21397.1"/>
    <property type="molecule type" value="Genomic_DNA"/>
</dbReference>
<accession>A0A5C5U6E4</accession>
<name>A0A5C5U6E4_9GAMM</name>
<dbReference type="OrthoDB" id="9760084at2"/>
<keyword evidence="6" id="KW-0106">Calcium</keyword>
<dbReference type="GO" id="GO:0046872">
    <property type="term" value="F:metal ion binding"/>
    <property type="evidence" value="ECO:0007669"/>
    <property type="project" value="UniProtKB-KW"/>
</dbReference>
<feature type="binding site" evidence="6">
    <location>
        <position position="188"/>
    </location>
    <ligand>
        <name>Ca(2+)</name>
        <dbReference type="ChEBI" id="CHEBI:29108"/>
    </ligand>
</feature>
<dbReference type="InterPro" id="IPR043147">
    <property type="entry name" value="Penicillin_amidase_A-knob"/>
</dbReference>
<dbReference type="InterPro" id="IPR023343">
    <property type="entry name" value="Penicillin_amidase_dom1"/>
</dbReference>
<feature type="region of interest" description="Disordered" evidence="7">
    <location>
        <begin position="548"/>
        <end position="590"/>
    </location>
</feature>
<evidence type="ECO:0000256" key="7">
    <source>
        <dbReference type="SAM" id="MobiDB-lite"/>
    </source>
</evidence>
<dbReference type="InterPro" id="IPR014395">
    <property type="entry name" value="Pen/GL7ACA/AHL_acylase"/>
</dbReference>
<dbReference type="Gene3D" id="1.10.1400.10">
    <property type="match status" value="1"/>
</dbReference>
<dbReference type="PANTHER" id="PTHR34218:SF4">
    <property type="entry name" value="ACYL-HOMOSERINE LACTONE ACYLASE QUIP"/>
    <property type="match status" value="1"/>
</dbReference>
<proteinExistence type="inferred from homology"/>
<dbReference type="RefSeq" id="WP_146387084.1">
    <property type="nucleotide sequence ID" value="NZ_VOHK01000003.1"/>
</dbReference>
<keyword evidence="6" id="KW-0479">Metal-binding</keyword>
<comment type="caution">
    <text evidence="8">The sequence shown here is derived from an EMBL/GenBank/DDBJ whole genome shotgun (WGS) entry which is preliminary data.</text>
</comment>
<evidence type="ECO:0000313" key="8">
    <source>
        <dbReference type="EMBL" id="TWT21397.1"/>
    </source>
</evidence>
<dbReference type="SUPFAM" id="SSF56235">
    <property type="entry name" value="N-terminal nucleophile aminohydrolases (Ntn hydrolases)"/>
    <property type="match status" value="1"/>
</dbReference>
<dbReference type="CDD" id="cd03747">
    <property type="entry name" value="Ntn_PGA_like"/>
    <property type="match status" value="1"/>
</dbReference>
<dbReference type="AlphaFoldDB" id="A0A5C5U6E4"/>
<keyword evidence="2" id="KW-0378">Hydrolase</keyword>
<dbReference type="Pfam" id="PF01804">
    <property type="entry name" value="Penicil_amidase"/>
    <property type="match status" value="1"/>
</dbReference>
<comment type="cofactor">
    <cofactor evidence="6">
        <name>Ca(2+)</name>
        <dbReference type="ChEBI" id="CHEBI:29108"/>
    </cofactor>
    <text evidence="6">Binds 1 Ca(2+) ion per dimer.</text>
</comment>
<feature type="binding site" evidence="6">
    <location>
        <position position="420"/>
    </location>
    <ligand>
        <name>Ca(2+)</name>
        <dbReference type="ChEBI" id="CHEBI:29108"/>
    </ligand>
</feature>
<feature type="active site" description="Nucleophile" evidence="5">
    <location>
        <position position="341"/>
    </location>
</feature>
<comment type="subunit">
    <text evidence="4">Heterodimer of an alpha subunit and a beta subunit processed from the same precursor.</text>
</comment>